<dbReference type="EMBL" id="JAUYZG010000023">
    <property type="protein sequence ID" value="KAK2870806.1"/>
    <property type="molecule type" value="Genomic_DNA"/>
</dbReference>
<accession>A0AA88NZR8</accession>
<feature type="region of interest" description="Disordered" evidence="1">
    <location>
        <begin position="1"/>
        <end position="25"/>
    </location>
</feature>
<feature type="compositionally biased region" description="Basic and acidic residues" evidence="1">
    <location>
        <begin position="1"/>
        <end position="16"/>
    </location>
</feature>
<dbReference type="AlphaFoldDB" id="A0AA88NZR8"/>
<dbReference type="Proteomes" id="UP001187343">
    <property type="component" value="Unassembled WGS sequence"/>
</dbReference>
<gene>
    <name evidence="2" type="ORF">Q8A67_023333</name>
</gene>
<evidence type="ECO:0000256" key="1">
    <source>
        <dbReference type="SAM" id="MobiDB-lite"/>
    </source>
</evidence>
<protein>
    <submittedName>
        <fullName evidence="2">Uncharacterized protein</fullName>
    </submittedName>
</protein>
<keyword evidence="3" id="KW-1185">Reference proteome</keyword>
<evidence type="ECO:0000313" key="3">
    <source>
        <dbReference type="Proteomes" id="UP001187343"/>
    </source>
</evidence>
<evidence type="ECO:0000313" key="2">
    <source>
        <dbReference type="EMBL" id="KAK2870806.1"/>
    </source>
</evidence>
<organism evidence="2 3">
    <name type="scientific">Cirrhinus molitorella</name>
    <name type="common">mud carp</name>
    <dbReference type="NCBI Taxonomy" id="172907"/>
    <lineage>
        <taxon>Eukaryota</taxon>
        <taxon>Metazoa</taxon>
        <taxon>Chordata</taxon>
        <taxon>Craniata</taxon>
        <taxon>Vertebrata</taxon>
        <taxon>Euteleostomi</taxon>
        <taxon>Actinopterygii</taxon>
        <taxon>Neopterygii</taxon>
        <taxon>Teleostei</taxon>
        <taxon>Ostariophysi</taxon>
        <taxon>Cypriniformes</taxon>
        <taxon>Cyprinidae</taxon>
        <taxon>Labeoninae</taxon>
        <taxon>Labeonini</taxon>
        <taxon>Cirrhinus</taxon>
    </lineage>
</organism>
<proteinExistence type="predicted"/>
<comment type="caution">
    <text evidence="2">The sequence shown here is derived from an EMBL/GenBank/DDBJ whole genome shotgun (WGS) entry which is preliminary data.</text>
</comment>
<reference evidence="2" key="1">
    <citation type="submission" date="2023-08" db="EMBL/GenBank/DDBJ databases">
        <title>Chromosome-level Genome Assembly of mud carp (Cirrhinus molitorella).</title>
        <authorList>
            <person name="Liu H."/>
        </authorList>
    </citation>
    <scope>NUCLEOTIDE SEQUENCE</scope>
    <source>
        <strain evidence="2">Prfri</strain>
        <tissue evidence="2">Muscle</tissue>
    </source>
</reference>
<name>A0AA88NZR8_9TELE</name>
<sequence>MLMESGAKHTLQERHSLRGGPGAPTKTTGVIFGSFHRIRSLRPHGSSFPLAEVLILSGVSTLPLVKKLIGSLYEHASVCKKNVGITEGTTCSQTGRIEEQQGTVQQNLLAACFAGWEA</sequence>